<dbReference type="PANTHER" id="PTHR33675">
    <property type="entry name" value="NUCLEAR RECEPTOR FAMILY 2 GROUP C PROTEIN"/>
    <property type="match status" value="1"/>
</dbReference>
<evidence type="ECO:0000313" key="3">
    <source>
        <dbReference type="Proteomes" id="UP000324897"/>
    </source>
</evidence>
<dbReference type="EMBL" id="RWGY01000026">
    <property type="protein sequence ID" value="TVU21500.1"/>
    <property type="molecule type" value="Genomic_DNA"/>
</dbReference>
<accession>A0A5J9UE87</accession>
<proteinExistence type="predicted"/>
<gene>
    <name evidence="2" type="ORF">EJB05_31138</name>
</gene>
<organism evidence="2 3">
    <name type="scientific">Eragrostis curvula</name>
    <name type="common">weeping love grass</name>
    <dbReference type="NCBI Taxonomy" id="38414"/>
    <lineage>
        <taxon>Eukaryota</taxon>
        <taxon>Viridiplantae</taxon>
        <taxon>Streptophyta</taxon>
        <taxon>Embryophyta</taxon>
        <taxon>Tracheophyta</taxon>
        <taxon>Spermatophyta</taxon>
        <taxon>Magnoliopsida</taxon>
        <taxon>Liliopsida</taxon>
        <taxon>Poales</taxon>
        <taxon>Poaceae</taxon>
        <taxon>PACMAD clade</taxon>
        <taxon>Chloridoideae</taxon>
        <taxon>Eragrostideae</taxon>
        <taxon>Eragrostidinae</taxon>
        <taxon>Eragrostis</taxon>
    </lineage>
</organism>
<sequence>MASHAAKKRRPEDEVEEEMHLAFRGAANALSQVYTQAVAHQKASFLAGERRAMENVYRWLSSQQEQASEVPVPDVLAYLQNEIALPIDELPAPPQHPSSLPPHNFPPAIVRSNPFSFGNVAAAFNVWVGEIDQTRSVSISNSLPSPSRTNFQSNHLIQSSGYSPTNSYPNGNGARNNHSPQNQDLMHYSSYEPSMDIHQDGLK</sequence>
<evidence type="ECO:0000313" key="2">
    <source>
        <dbReference type="EMBL" id="TVU21500.1"/>
    </source>
</evidence>
<dbReference type="PANTHER" id="PTHR33675:SF6">
    <property type="entry name" value="OS01G0182500 PROTEIN"/>
    <property type="match status" value="1"/>
</dbReference>
<keyword evidence="3" id="KW-1185">Reference proteome</keyword>
<evidence type="ECO:0000256" key="1">
    <source>
        <dbReference type="SAM" id="MobiDB-lite"/>
    </source>
</evidence>
<name>A0A5J9UE87_9POAL</name>
<dbReference type="OrthoDB" id="638252at2759"/>
<dbReference type="Gramene" id="TVU21500">
    <property type="protein sequence ID" value="TVU21500"/>
    <property type="gene ID" value="EJB05_31138"/>
</dbReference>
<dbReference type="Proteomes" id="UP000324897">
    <property type="component" value="Unassembled WGS sequence"/>
</dbReference>
<feature type="compositionally biased region" description="Polar residues" evidence="1">
    <location>
        <begin position="148"/>
        <end position="184"/>
    </location>
</feature>
<dbReference type="AlphaFoldDB" id="A0A5J9UE87"/>
<reference evidence="2 3" key="1">
    <citation type="journal article" date="2019" name="Sci. Rep.">
        <title>A high-quality genome of Eragrostis curvula grass provides insights into Poaceae evolution and supports new strategies to enhance forage quality.</title>
        <authorList>
            <person name="Carballo J."/>
            <person name="Santos B.A.C.M."/>
            <person name="Zappacosta D."/>
            <person name="Garbus I."/>
            <person name="Selva J.P."/>
            <person name="Gallo C.A."/>
            <person name="Diaz A."/>
            <person name="Albertini E."/>
            <person name="Caccamo M."/>
            <person name="Echenique V."/>
        </authorList>
    </citation>
    <scope>NUCLEOTIDE SEQUENCE [LARGE SCALE GENOMIC DNA]</scope>
    <source>
        <strain evidence="3">cv. Victoria</strain>
        <tissue evidence="2">Leaf</tissue>
    </source>
</reference>
<protein>
    <submittedName>
        <fullName evidence="2">Uncharacterized protein</fullName>
    </submittedName>
</protein>
<comment type="caution">
    <text evidence="2">The sequence shown here is derived from an EMBL/GenBank/DDBJ whole genome shotgun (WGS) entry which is preliminary data.</text>
</comment>
<feature type="region of interest" description="Disordered" evidence="1">
    <location>
        <begin position="140"/>
        <end position="186"/>
    </location>
</feature>